<dbReference type="GO" id="GO:0004222">
    <property type="term" value="F:metalloendopeptidase activity"/>
    <property type="evidence" value="ECO:0007669"/>
    <property type="project" value="InterPro"/>
</dbReference>
<dbReference type="NCBIfam" id="TIGR00054">
    <property type="entry name" value="RIP metalloprotease RseP"/>
    <property type="match status" value="1"/>
</dbReference>
<dbReference type="InterPro" id="IPR004387">
    <property type="entry name" value="Pept_M50_Zn"/>
</dbReference>
<dbReference type="InterPro" id="IPR001478">
    <property type="entry name" value="PDZ"/>
</dbReference>
<evidence type="ECO:0000259" key="12">
    <source>
        <dbReference type="SMART" id="SM00228"/>
    </source>
</evidence>
<organism evidence="13 14">
    <name type="scientific">Tunturiibacter empetritectus</name>
    <dbReference type="NCBI Taxonomy" id="3069691"/>
    <lineage>
        <taxon>Bacteria</taxon>
        <taxon>Pseudomonadati</taxon>
        <taxon>Acidobacteriota</taxon>
        <taxon>Terriglobia</taxon>
        <taxon>Terriglobales</taxon>
        <taxon>Acidobacteriaceae</taxon>
        <taxon>Tunturiibacter</taxon>
    </lineage>
</organism>
<dbReference type="CDD" id="cd23081">
    <property type="entry name" value="cpPDZ_EcRseP-like"/>
    <property type="match status" value="1"/>
</dbReference>
<dbReference type="InterPro" id="IPR041489">
    <property type="entry name" value="PDZ_6"/>
</dbReference>
<dbReference type="GO" id="GO:0006508">
    <property type="term" value="P:proteolysis"/>
    <property type="evidence" value="ECO:0007669"/>
    <property type="project" value="UniProtKB-KW"/>
</dbReference>
<keyword evidence="9 11" id="KW-0482">Metalloprotease</keyword>
<evidence type="ECO:0000256" key="5">
    <source>
        <dbReference type="ARBA" id="ARBA00022692"/>
    </source>
</evidence>
<reference evidence="13" key="1">
    <citation type="submission" date="2020-08" db="EMBL/GenBank/DDBJ databases">
        <title>Genomic Encyclopedia of Type Strains, Phase IV (KMG-V): Genome sequencing to study the core and pangenomes of soil and plant-associated prokaryotes.</title>
        <authorList>
            <person name="Whitman W."/>
        </authorList>
    </citation>
    <scope>NUCLEOTIDE SEQUENCE [LARGE SCALE GENOMIC DNA]</scope>
    <source>
        <strain evidence="13">M8UP27</strain>
    </source>
</reference>
<dbReference type="Pfam" id="PF17820">
    <property type="entry name" value="PDZ_6"/>
    <property type="match status" value="1"/>
</dbReference>
<comment type="caution">
    <text evidence="13">The sequence shown here is derived from an EMBL/GenBank/DDBJ whole genome shotgun (WGS) entry which is preliminary data.</text>
</comment>
<dbReference type="InterPro" id="IPR008915">
    <property type="entry name" value="Peptidase_M50"/>
</dbReference>
<comment type="cofactor">
    <cofactor evidence="1 11">
        <name>Zn(2+)</name>
        <dbReference type="ChEBI" id="CHEBI:29105"/>
    </cofactor>
</comment>
<evidence type="ECO:0000256" key="9">
    <source>
        <dbReference type="ARBA" id="ARBA00023049"/>
    </source>
</evidence>
<dbReference type="GO" id="GO:0016020">
    <property type="term" value="C:membrane"/>
    <property type="evidence" value="ECO:0007669"/>
    <property type="project" value="UniProtKB-SubCell"/>
</dbReference>
<feature type="domain" description="PDZ" evidence="12">
    <location>
        <begin position="213"/>
        <end position="282"/>
    </location>
</feature>
<feature type="transmembrane region" description="Helical" evidence="11">
    <location>
        <begin position="433"/>
        <end position="450"/>
    </location>
</feature>
<keyword evidence="14" id="KW-1185">Reference proteome</keyword>
<accession>A0A7W8IHQ2</accession>
<name>A0A7W8IHQ2_9BACT</name>
<protein>
    <recommendedName>
        <fullName evidence="11">Zinc metalloprotease</fullName>
        <ecNumber evidence="11">3.4.24.-</ecNumber>
    </recommendedName>
</protein>
<gene>
    <name evidence="13" type="ORF">HDF09_001171</name>
</gene>
<dbReference type="EC" id="3.4.24.-" evidence="11"/>
<proteinExistence type="inferred from homology"/>
<evidence type="ECO:0000256" key="11">
    <source>
        <dbReference type="RuleBase" id="RU362031"/>
    </source>
</evidence>
<evidence type="ECO:0000313" key="14">
    <source>
        <dbReference type="Proteomes" id="UP000568106"/>
    </source>
</evidence>
<keyword evidence="4 13" id="KW-0645">Protease</keyword>
<keyword evidence="5 11" id="KW-0812">Transmembrane</keyword>
<feature type="transmembrane region" description="Helical" evidence="11">
    <location>
        <begin position="404"/>
        <end position="421"/>
    </location>
</feature>
<evidence type="ECO:0000256" key="7">
    <source>
        <dbReference type="ARBA" id="ARBA00022833"/>
    </source>
</evidence>
<dbReference type="InterPro" id="IPR036034">
    <property type="entry name" value="PDZ_sf"/>
</dbReference>
<keyword evidence="8 11" id="KW-1133">Transmembrane helix</keyword>
<evidence type="ECO:0000256" key="2">
    <source>
        <dbReference type="ARBA" id="ARBA00004141"/>
    </source>
</evidence>
<dbReference type="Proteomes" id="UP000568106">
    <property type="component" value="Unassembled WGS sequence"/>
</dbReference>
<dbReference type="GO" id="GO:0046872">
    <property type="term" value="F:metal ion binding"/>
    <property type="evidence" value="ECO:0007669"/>
    <property type="project" value="UniProtKB-KW"/>
</dbReference>
<evidence type="ECO:0000313" key="13">
    <source>
        <dbReference type="EMBL" id="MBB5316521.1"/>
    </source>
</evidence>
<dbReference type="PANTHER" id="PTHR42837:SF2">
    <property type="entry name" value="MEMBRANE METALLOPROTEASE ARASP2, CHLOROPLASTIC-RELATED"/>
    <property type="match status" value="1"/>
</dbReference>
<dbReference type="Gene3D" id="2.30.42.10">
    <property type="match status" value="2"/>
</dbReference>
<dbReference type="PANTHER" id="PTHR42837">
    <property type="entry name" value="REGULATOR OF SIGMA-E PROTEASE RSEP"/>
    <property type="match status" value="1"/>
</dbReference>
<dbReference type="SMART" id="SM00228">
    <property type="entry name" value="PDZ"/>
    <property type="match status" value="2"/>
</dbReference>
<feature type="domain" description="PDZ" evidence="12">
    <location>
        <begin position="115"/>
        <end position="192"/>
    </location>
</feature>
<keyword evidence="7 11" id="KW-0862">Zinc</keyword>
<dbReference type="SUPFAM" id="SSF50156">
    <property type="entry name" value="PDZ domain-like"/>
    <property type="match status" value="2"/>
</dbReference>
<keyword evidence="10 11" id="KW-0472">Membrane</keyword>
<evidence type="ECO:0000256" key="10">
    <source>
        <dbReference type="ARBA" id="ARBA00023136"/>
    </source>
</evidence>
<evidence type="ECO:0000256" key="1">
    <source>
        <dbReference type="ARBA" id="ARBA00001947"/>
    </source>
</evidence>
<evidence type="ECO:0000256" key="4">
    <source>
        <dbReference type="ARBA" id="ARBA00022670"/>
    </source>
</evidence>
<sequence>MATIVQLLIVLGIMVLVHEFGHFAVAKLCGIRVEVFSIGFGKRLFGFRRGDTEYQIAAVPLGGYVKMAGEMGFSGNELTPGSVAPTDPGDFNAHPRWQRILVALAGPIANFILALGLMTGVSMLHNEVQEFIDGPAYTDYITPNTPAFRTGIRSGDTIVHYDSIENPTWDQVGIRSLLNLNQTVPFSFIHNGQRVDTKLFVENKGAPDDFSLDNLGVIPKMQTTPVQVDSLEPNMPAARAGLKPHDKILSIDGLQLHSVPALLSYLQDQAGKPADLLIQRTAADGATQTLPIQVTPELAETPGGPKEKDYRLGFVAVQPPVKVERLPLGKAMVASWEFNKKGSLLIVEVLKRLFTRQVSVKSLQSPIGIGQQIHQAAQMPGWMPLIGLMSYISLNLGIFNLLPIPILDGGMILFLLIETIMRRDVNQQIKERVYQVAFVCLLAFFAFVIFNDLTKLNLFTKLKP</sequence>
<dbReference type="AlphaFoldDB" id="A0A7W8IHQ2"/>
<comment type="subcellular location">
    <subcellularLocation>
        <location evidence="2">Membrane</location>
        <topology evidence="2">Multi-pass membrane protein</topology>
    </subcellularLocation>
</comment>
<dbReference type="CDD" id="cd06163">
    <property type="entry name" value="S2P-M50_PDZ_RseP-like"/>
    <property type="match status" value="1"/>
</dbReference>
<evidence type="ECO:0000256" key="6">
    <source>
        <dbReference type="ARBA" id="ARBA00022801"/>
    </source>
</evidence>
<evidence type="ECO:0000256" key="3">
    <source>
        <dbReference type="ARBA" id="ARBA00007931"/>
    </source>
</evidence>
<feature type="transmembrane region" description="Helical" evidence="11">
    <location>
        <begin position="100"/>
        <end position="121"/>
    </location>
</feature>
<evidence type="ECO:0000256" key="8">
    <source>
        <dbReference type="ARBA" id="ARBA00022989"/>
    </source>
</evidence>
<dbReference type="Pfam" id="PF02163">
    <property type="entry name" value="Peptidase_M50"/>
    <property type="match status" value="1"/>
</dbReference>
<comment type="similarity">
    <text evidence="3 11">Belongs to the peptidase M50B family.</text>
</comment>
<dbReference type="EMBL" id="JACHDY010000001">
    <property type="protein sequence ID" value="MBB5316521.1"/>
    <property type="molecule type" value="Genomic_DNA"/>
</dbReference>
<keyword evidence="11" id="KW-0479">Metal-binding</keyword>
<keyword evidence="6 11" id="KW-0378">Hydrolase</keyword>